<proteinExistence type="predicted"/>
<protein>
    <submittedName>
        <fullName evidence="1">Uncharacterized protein</fullName>
    </submittedName>
</protein>
<feature type="non-terminal residue" evidence="1">
    <location>
        <position position="53"/>
    </location>
</feature>
<evidence type="ECO:0000313" key="2">
    <source>
        <dbReference type="Proteomes" id="UP000604046"/>
    </source>
</evidence>
<name>A0A812J1F0_9DINO</name>
<dbReference type="Proteomes" id="UP000604046">
    <property type="component" value="Unassembled WGS sequence"/>
</dbReference>
<organism evidence="1 2">
    <name type="scientific">Symbiodinium natans</name>
    <dbReference type="NCBI Taxonomy" id="878477"/>
    <lineage>
        <taxon>Eukaryota</taxon>
        <taxon>Sar</taxon>
        <taxon>Alveolata</taxon>
        <taxon>Dinophyceae</taxon>
        <taxon>Suessiales</taxon>
        <taxon>Symbiodiniaceae</taxon>
        <taxon>Symbiodinium</taxon>
    </lineage>
</organism>
<feature type="non-terminal residue" evidence="1">
    <location>
        <position position="1"/>
    </location>
</feature>
<evidence type="ECO:0000313" key="1">
    <source>
        <dbReference type="EMBL" id="CAE7194473.1"/>
    </source>
</evidence>
<gene>
    <name evidence="1" type="ORF">SNAT2548_LOCUS5313</name>
</gene>
<dbReference type="EMBL" id="CAJNDS010000339">
    <property type="protein sequence ID" value="CAE7194473.1"/>
    <property type="molecule type" value="Genomic_DNA"/>
</dbReference>
<keyword evidence="2" id="KW-1185">Reference proteome</keyword>
<reference evidence="1" key="1">
    <citation type="submission" date="2021-02" db="EMBL/GenBank/DDBJ databases">
        <authorList>
            <person name="Dougan E. K."/>
            <person name="Rhodes N."/>
            <person name="Thang M."/>
            <person name="Chan C."/>
        </authorList>
    </citation>
    <scope>NUCLEOTIDE SEQUENCE</scope>
</reference>
<accession>A0A812J1F0</accession>
<dbReference type="OrthoDB" id="24670at2759"/>
<sequence>AANFVEVLAIGIEGRTEVRSAMRLPHYYPPTRVRWLGGGSSRELLATSGDYLR</sequence>
<comment type="caution">
    <text evidence="1">The sequence shown here is derived from an EMBL/GenBank/DDBJ whole genome shotgun (WGS) entry which is preliminary data.</text>
</comment>
<dbReference type="AlphaFoldDB" id="A0A812J1F0"/>